<comment type="caution">
    <text evidence="1">The sequence shown here is derived from an EMBL/GenBank/DDBJ whole genome shotgun (WGS) entry which is preliminary data.</text>
</comment>
<evidence type="ECO:0000313" key="1">
    <source>
        <dbReference type="EMBL" id="GLB86094.1"/>
    </source>
</evidence>
<sequence length="398" mass="44007">MDAAKEALFLAQFHVERAAQTGFAQGACAVGGRYFLSGPLVGHADPWVPAHPERIWITPAEVPDLIWDLNGAGGGGARWAAAVIDNGASVVLANDLAATYIPCGVHLPSNATIVIGQPDDGLYWQYYGWPPAERLAAYAQKHGWLDRISTMVAQTIEDRMIDPPHKRYTSPFEWVRPMLGCDGDHIEFIELEPAPDRRIDRHGFPWGWPSRGGQHRLQIVDPDRYTQLHEHVLASPDVVRQTLTTAAELVVEGAQRALTNCSRLMGPPCGEHAKYVLNAVADTDPADIVERRLDPNPKPPREVTRELTGYSSFTAPHWAQLISYARRAGMHVYDRTRYRAARHIIDADPARIAQALENSVSNNLLLDALEAIGLWCADPLPVADIDYAGRYAASRWPC</sequence>
<dbReference type="RefSeq" id="WP_139805557.1">
    <property type="nucleotide sequence ID" value="NZ_BRXE01000116.1"/>
</dbReference>
<protein>
    <submittedName>
        <fullName evidence="1">Uncharacterized protein</fullName>
    </submittedName>
</protein>
<accession>A0AA37Q989</accession>
<evidence type="ECO:0000313" key="2">
    <source>
        <dbReference type="Proteomes" id="UP001165663"/>
    </source>
</evidence>
<gene>
    <name evidence="1" type="ORF">SRL2020028_53500</name>
</gene>
<organism evidence="1 2">
    <name type="scientific">Mycobacterium kiyosense</name>
    <dbReference type="NCBI Taxonomy" id="2871094"/>
    <lineage>
        <taxon>Bacteria</taxon>
        <taxon>Bacillati</taxon>
        <taxon>Actinomycetota</taxon>
        <taxon>Actinomycetes</taxon>
        <taxon>Mycobacteriales</taxon>
        <taxon>Mycobacteriaceae</taxon>
        <taxon>Mycobacterium</taxon>
    </lineage>
</organism>
<dbReference type="AlphaFoldDB" id="A0AA37Q989"/>
<reference evidence="1" key="1">
    <citation type="submission" date="2022-07" db="EMBL/GenBank/DDBJ databases">
        <title>Mycobacterium kiyosense sp. nov., scotochromogenic slow-glowing species isolated from respiratory specimens.</title>
        <authorList>
            <person name="Fukano H."/>
            <person name="Kazumi Y."/>
            <person name="Sakagami N."/>
            <person name="Ato M."/>
            <person name="Mitarai S."/>
            <person name="Hoshino Y."/>
        </authorList>
    </citation>
    <scope>NUCLEOTIDE SEQUENCE</scope>
    <source>
        <strain evidence="1">SRL2020-028</strain>
    </source>
</reference>
<proteinExistence type="predicted"/>
<name>A0AA37Q989_9MYCO</name>
<dbReference type="EMBL" id="BRXE01000116">
    <property type="protein sequence ID" value="GLB86094.1"/>
    <property type="molecule type" value="Genomic_DNA"/>
</dbReference>
<dbReference type="Proteomes" id="UP001165663">
    <property type="component" value="Unassembled WGS sequence"/>
</dbReference>